<feature type="domain" description="BPP" evidence="2">
    <location>
        <begin position="17"/>
        <end position="414"/>
    </location>
</feature>
<dbReference type="RefSeq" id="WP_253885250.1">
    <property type="nucleotide sequence ID" value="NZ_BAAAVB010000006.1"/>
</dbReference>
<organism evidence="3 4">
    <name type="scientific">Actinokineospora diospyrosa</name>
    <dbReference type="NCBI Taxonomy" id="103728"/>
    <lineage>
        <taxon>Bacteria</taxon>
        <taxon>Bacillati</taxon>
        <taxon>Actinomycetota</taxon>
        <taxon>Actinomycetes</taxon>
        <taxon>Pseudonocardiales</taxon>
        <taxon>Pseudonocardiaceae</taxon>
        <taxon>Actinokineospora</taxon>
    </lineage>
</organism>
<keyword evidence="4" id="KW-1185">Reference proteome</keyword>
<dbReference type="Gene3D" id="2.120.10.30">
    <property type="entry name" value="TolB, C-terminal domain"/>
    <property type="match status" value="1"/>
</dbReference>
<dbReference type="PROSITE" id="PS51662">
    <property type="entry name" value="BP_PHYTASE"/>
    <property type="match status" value="1"/>
</dbReference>
<dbReference type="Pfam" id="PF02333">
    <property type="entry name" value="Phytase"/>
    <property type="match status" value="2"/>
</dbReference>
<feature type="chain" id="PRO_5046037819" evidence="1">
    <location>
        <begin position="23"/>
        <end position="415"/>
    </location>
</feature>
<dbReference type="InterPro" id="IPR011042">
    <property type="entry name" value="6-blade_b-propeller_TolB-like"/>
</dbReference>
<dbReference type="Proteomes" id="UP001205185">
    <property type="component" value="Unassembled WGS sequence"/>
</dbReference>
<gene>
    <name evidence="3" type="ORF">LV75_000825</name>
</gene>
<evidence type="ECO:0000313" key="3">
    <source>
        <dbReference type="EMBL" id="MCP2268339.1"/>
    </source>
</evidence>
<comment type="caution">
    <text evidence="3">The sequence shown here is derived from an EMBL/GenBank/DDBJ whole genome shotgun (WGS) entry which is preliminary data.</text>
</comment>
<evidence type="ECO:0000313" key="4">
    <source>
        <dbReference type="Proteomes" id="UP001205185"/>
    </source>
</evidence>
<sequence>MRTAALLGSLVLLPLLALPAAAELPRVTAAVETPPNFDDDAGGNADADDPAIWIDRARPERSRVVGTLKNGGLAVFDLRGRQVQHIPTPQAPTPDAEAGRFNNVDIVQGARIGRRTLDLAVVSDRGRDRIRVYAIRDGVLTDITTAAPPRAFSATEAEVDEQRTAYGLTVAPDPDGGAPWVVVSRRHDTRLGVFRLADDGAGRVTYRRVDTVDLPATFAVPGGTWAPCAEPGEGPQVEGMVFDPTDGVLYAAQEDVGVWRVPVRDGRFGRATLVDKVREFGRPAVYDEATEECAFTGPPSPAAGRYLTADAEGLTIAYGKNGAKQLLASSQGDSTFVAYDISRGYPRHTGGFVVSDGSTVDGVQHSDGAAVVTTPLGRDYPHGLLVLHDGENAPGDRESTNFKFVRWEKVAGVLR</sequence>
<dbReference type="EMBL" id="JAMTCO010000002">
    <property type="protein sequence ID" value="MCP2268339.1"/>
    <property type="molecule type" value="Genomic_DNA"/>
</dbReference>
<name>A0ABT1I6Y6_9PSEU</name>
<accession>A0ABT1I6Y6</accession>
<evidence type="ECO:0000256" key="1">
    <source>
        <dbReference type="SAM" id="SignalP"/>
    </source>
</evidence>
<keyword evidence="1" id="KW-0732">Signal</keyword>
<feature type="signal peptide" evidence="1">
    <location>
        <begin position="1"/>
        <end position="22"/>
    </location>
</feature>
<dbReference type="SUPFAM" id="SSF50956">
    <property type="entry name" value="Thermostable phytase (3-phytase)"/>
    <property type="match status" value="1"/>
</dbReference>
<evidence type="ECO:0000259" key="2">
    <source>
        <dbReference type="PROSITE" id="PS51662"/>
    </source>
</evidence>
<dbReference type="InterPro" id="IPR003431">
    <property type="entry name" value="B-propeller_Phytase"/>
</dbReference>
<reference evidence="3 4" key="1">
    <citation type="submission" date="2022-06" db="EMBL/GenBank/DDBJ databases">
        <title>Genomic Encyclopedia of Archaeal and Bacterial Type Strains, Phase II (KMG-II): from individual species to whole genera.</title>
        <authorList>
            <person name="Goeker M."/>
        </authorList>
    </citation>
    <scope>NUCLEOTIDE SEQUENCE [LARGE SCALE GENOMIC DNA]</scope>
    <source>
        <strain evidence="3 4">DSM 44255</strain>
    </source>
</reference>
<proteinExistence type="predicted"/>
<protein>
    <submittedName>
        <fullName evidence="3">3-phytase</fullName>
    </submittedName>
</protein>